<dbReference type="Pfam" id="PF14659">
    <property type="entry name" value="Phage_int_SAM_3"/>
    <property type="match status" value="1"/>
</dbReference>
<dbReference type="GO" id="GO:0003677">
    <property type="term" value="F:DNA binding"/>
    <property type="evidence" value="ECO:0007669"/>
    <property type="project" value="UniProtKB-KW"/>
</dbReference>
<dbReference type="RefSeq" id="WP_177137067.1">
    <property type="nucleotide sequence ID" value="NZ_VYGV01000016.1"/>
</dbReference>
<evidence type="ECO:0000259" key="5">
    <source>
        <dbReference type="PROSITE" id="PS51898"/>
    </source>
</evidence>
<dbReference type="InterPro" id="IPR010998">
    <property type="entry name" value="Integrase_recombinase_N"/>
</dbReference>
<dbReference type="PANTHER" id="PTHR30629:SF2">
    <property type="entry name" value="PROPHAGE INTEGRASE INTS-RELATED"/>
    <property type="match status" value="1"/>
</dbReference>
<keyword evidence="2" id="KW-0229">DNA integration</keyword>
<evidence type="ECO:0000313" key="6">
    <source>
        <dbReference type="EMBL" id="NWF47178.1"/>
    </source>
</evidence>
<dbReference type="InterPro" id="IPR013762">
    <property type="entry name" value="Integrase-like_cat_sf"/>
</dbReference>
<evidence type="ECO:0000256" key="3">
    <source>
        <dbReference type="ARBA" id="ARBA00023125"/>
    </source>
</evidence>
<comment type="similarity">
    <text evidence="1">Belongs to the 'phage' integrase family.</text>
</comment>
<dbReference type="InterPro" id="IPR002104">
    <property type="entry name" value="Integrase_catalytic"/>
</dbReference>
<organism evidence="6 7">
    <name type="scientific">Hydrogenophaga aromaticivorans</name>
    <dbReference type="NCBI Taxonomy" id="2610898"/>
    <lineage>
        <taxon>Bacteria</taxon>
        <taxon>Pseudomonadati</taxon>
        <taxon>Pseudomonadota</taxon>
        <taxon>Betaproteobacteria</taxon>
        <taxon>Burkholderiales</taxon>
        <taxon>Comamonadaceae</taxon>
        <taxon>Hydrogenophaga</taxon>
    </lineage>
</organism>
<dbReference type="Proteomes" id="UP000545507">
    <property type="component" value="Unassembled WGS sequence"/>
</dbReference>
<keyword evidence="3" id="KW-0238">DNA-binding</keyword>
<dbReference type="PROSITE" id="PS51898">
    <property type="entry name" value="TYR_RECOMBINASE"/>
    <property type="match status" value="1"/>
</dbReference>
<dbReference type="InterPro" id="IPR011010">
    <property type="entry name" value="DNA_brk_join_enz"/>
</dbReference>
<protein>
    <submittedName>
        <fullName evidence="6">Site-specific integrase</fullName>
    </submittedName>
</protein>
<comment type="caution">
    <text evidence="6">The sequence shown here is derived from an EMBL/GenBank/DDBJ whole genome shotgun (WGS) entry which is preliminary data.</text>
</comment>
<evidence type="ECO:0000256" key="2">
    <source>
        <dbReference type="ARBA" id="ARBA00022908"/>
    </source>
</evidence>
<dbReference type="GO" id="GO:0015074">
    <property type="term" value="P:DNA integration"/>
    <property type="evidence" value="ECO:0007669"/>
    <property type="project" value="UniProtKB-KW"/>
</dbReference>
<evidence type="ECO:0000313" key="7">
    <source>
        <dbReference type="Proteomes" id="UP000545507"/>
    </source>
</evidence>
<dbReference type="InterPro" id="IPR004107">
    <property type="entry name" value="Integrase_SAM-like_N"/>
</dbReference>
<keyword evidence="7" id="KW-1185">Reference proteome</keyword>
<dbReference type="InterPro" id="IPR022000">
    <property type="entry name" value="Min27-like_integrase_DNA_bind"/>
</dbReference>
<dbReference type="InterPro" id="IPR050808">
    <property type="entry name" value="Phage_Integrase"/>
</dbReference>
<dbReference type="AlphaFoldDB" id="A0A7Y8H065"/>
<dbReference type="GO" id="GO:0006310">
    <property type="term" value="P:DNA recombination"/>
    <property type="evidence" value="ECO:0007669"/>
    <property type="project" value="UniProtKB-KW"/>
</dbReference>
<sequence>MGSIRRHESKGTLFMDFRFAGQRLREYTSLADTPTNRKRLLKALDRIEADIALGAFDYQKTFGKPLPAKSDEAGAEEEQVGSEALAPKPATPLFKDFAETWFKEAEVSWRRSYSITQRGALDKYLIPFFGEKEVGQITKADTLAFRASLAKVPVRKSSKTLSNRRVNSVMKPLRQILNEAADRFEFTSAFRNIKPLKIKRSDVMPFTLDEVQRILTTARADYRNYFTVRFFTGMRTGEVHGLKWKYIDFERRLILVRESIVLNEEDDLKTDGSMRDIQMTEMVFEALQSQFRATGSLSEFVFCTRGGKPINNQNFLNRVWAPLLRHLELQHRRAYQMRHTAATLWLASGEAPEWIARQLGHTSTEMLFRVYSRYVPNLTRRDGSAMERLLKQHISLAPVTGAITPIHLAIEGPPSELPAT</sequence>
<dbReference type="Gene3D" id="1.10.150.130">
    <property type="match status" value="1"/>
</dbReference>
<dbReference type="Pfam" id="PF12167">
    <property type="entry name" value="Arm-DNA-bind_2"/>
    <property type="match status" value="1"/>
</dbReference>
<proteinExistence type="inferred from homology"/>
<reference evidence="6 7" key="1">
    <citation type="submission" date="2019-09" db="EMBL/GenBank/DDBJ databases">
        <title>Hydrogenophaga aromatica sp. nov., isolated from a para-xylene-degrading enrichment culture.</title>
        <authorList>
            <person name="Tancsics A."/>
            <person name="Banerjee S."/>
        </authorList>
    </citation>
    <scope>NUCLEOTIDE SEQUENCE [LARGE SCALE GENOMIC DNA]</scope>
    <source>
        <strain evidence="6 7">D2P1</strain>
    </source>
</reference>
<keyword evidence="4" id="KW-0233">DNA recombination</keyword>
<dbReference type="CDD" id="cd01189">
    <property type="entry name" value="INT_ICEBs1_C_like"/>
    <property type="match status" value="1"/>
</dbReference>
<name>A0A7Y8H065_9BURK</name>
<dbReference type="PANTHER" id="PTHR30629">
    <property type="entry name" value="PROPHAGE INTEGRASE"/>
    <property type="match status" value="1"/>
</dbReference>
<gene>
    <name evidence="6" type="ORF">F3K02_18255</name>
</gene>
<evidence type="ECO:0000256" key="4">
    <source>
        <dbReference type="ARBA" id="ARBA00023172"/>
    </source>
</evidence>
<accession>A0A7Y8H065</accession>
<dbReference type="Pfam" id="PF00589">
    <property type="entry name" value="Phage_integrase"/>
    <property type="match status" value="1"/>
</dbReference>
<dbReference type="SUPFAM" id="SSF56349">
    <property type="entry name" value="DNA breaking-rejoining enzymes"/>
    <property type="match status" value="1"/>
</dbReference>
<dbReference type="Gene3D" id="1.10.443.10">
    <property type="entry name" value="Intergrase catalytic core"/>
    <property type="match status" value="1"/>
</dbReference>
<evidence type="ECO:0000256" key="1">
    <source>
        <dbReference type="ARBA" id="ARBA00008857"/>
    </source>
</evidence>
<dbReference type="EMBL" id="VYGV01000016">
    <property type="protein sequence ID" value="NWF47178.1"/>
    <property type="molecule type" value="Genomic_DNA"/>
</dbReference>
<feature type="domain" description="Tyr recombinase" evidence="5">
    <location>
        <begin position="201"/>
        <end position="387"/>
    </location>
</feature>